<keyword evidence="6" id="KW-1185">Reference proteome</keyword>
<dbReference type="InterPro" id="IPR051104">
    <property type="entry name" value="FAD_monoxygenase"/>
</dbReference>
<protein>
    <submittedName>
        <fullName evidence="5">Kynurenine 3-monooxygenase</fullName>
    </submittedName>
</protein>
<dbReference type="PANTHER" id="PTHR46720:SF1">
    <property type="entry name" value="HYDROXYLASE, PUTATIVE (AFU_ORTHOLOGUE AFUA_8G06050)-RELATED"/>
    <property type="match status" value="1"/>
</dbReference>
<proteinExistence type="predicted"/>
<keyword evidence="5" id="KW-0503">Monooxygenase</keyword>
<evidence type="ECO:0000256" key="3">
    <source>
        <dbReference type="ARBA" id="ARBA00023002"/>
    </source>
</evidence>
<dbReference type="EMBL" id="KQ947433">
    <property type="protein sequence ID" value="KUJ08978.1"/>
    <property type="molecule type" value="Genomic_DNA"/>
</dbReference>
<keyword evidence="2" id="KW-0274">FAD</keyword>
<name>A0A132B997_MOLSC</name>
<dbReference type="GO" id="GO:0071949">
    <property type="term" value="F:FAD binding"/>
    <property type="evidence" value="ECO:0007669"/>
    <property type="project" value="InterPro"/>
</dbReference>
<dbReference type="OrthoDB" id="16820at2759"/>
<keyword evidence="1" id="KW-0285">Flavoprotein</keyword>
<dbReference type="SUPFAM" id="SSF51905">
    <property type="entry name" value="FAD/NAD(P)-binding domain"/>
    <property type="match status" value="1"/>
</dbReference>
<dbReference type="InterPro" id="IPR036188">
    <property type="entry name" value="FAD/NAD-bd_sf"/>
</dbReference>
<sequence>MSFQKDQKVAIIGAGLAGMSLALALHKQSIPCTIYELRDSASHLTATGALMLCPNALKVLSEIGVYERIKNQGYMFEKLEYKDENYKITDEYYLGGEKLFGYKALRVYRDILLRETLGAITERGIQVQYGRKFSKVVKEDETGVEFAFEDGSTESATLLIGADGIHSKVRQYIHPNVGPIFSGMMAITSVVHVSDLRFPEPNYHLTTSIHSKYGAFVFAPQNSSGTEILVGTQMRMPEQDQEGWRRIRQNKDELKSMFQAHMNEWPDLVQSAMEHMNPDKLSIWPYYVVPKLDTWSSPGKRVIILGDAAHAIPPTAGQGASQAFEDVYSLSLLLSKLSDKVKLDDALDFWQCYRMARVDDVLALTRKLDVKRLPTEDKAKVPEEVVWLFEPKIEEKMLKWVAEQENQ</sequence>
<dbReference type="PRINTS" id="PR00420">
    <property type="entry name" value="RNGMNOXGNASE"/>
</dbReference>
<dbReference type="RefSeq" id="XP_018063333.1">
    <property type="nucleotide sequence ID" value="XM_018221599.1"/>
</dbReference>
<dbReference type="GeneID" id="28831325"/>
<dbReference type="Gene3D" id="3.50.50.60">
    <property type="entry name" value="FAD/NAD(P)-binding domain"/>
    <property type="match status" value="1"/>
</dbReference>
<dbReference type="GO" id="GO:0004497">
    <property type="term" value="F:monooxygenase activity"/>
    <property type="evidence" value="ECO:0007669"/>
    <property type="project" value="UniProtKB-KW"/>
</dbReference>
<gene>
    <name evidence="5" type="ORF">LY89DRAFT_763453</name>
</gene>
<reference evidence="5 6" key="1">
    <citation type="submission" date="2015-10" db="EMBL/GenBank/DDBJ databases">
        <title>Full genome of DAOMC 229536 Phialocephala scopiformis, a fungal endophyte of spruce producing the potent anti-insectan compound rugulosin.</title>
        <authorList>
            <consortium name="DOE Joint Genome Institute"/>
            <person name="Walker A.K."/>
            <person name="Frasz S.L."/>
            <person name="Seifert K.A."/>
            <person name="Miller J.D."/>
            <person name="Mondo S.J."/>
            <person name="Labutti K."/>
            <person name="Lipzen A."/>
            <person name="Dockter R."/>
            <person name="Kennedy M."/>
            <person name="Grigoriev I.V."/>
            <person name="Spatafora J.W."/>
        </authorList>
    </citation>
    <scope>NUCLEOTIDE SEQUENCE [LARGE SCALE GENOMIC DNA]</scope>
    <source>
        <strain evidence="5 6">CBS 120377</strain>
    </source>
</reference>
<dbReference type="GO" id="GO:0044550">
    <property type="term" value="P:secondary metabolite biosynthetic process"/>
    <property type="evidence" value="ECO:0007669"/>
    <property type="project" value="TreeGrafter"/>
</dbReference>
<dbReference type="KEGG" id="psco:LY89DRAFT_763453"/>
<accession>A0A132B997</accession>
<dbReference type="InParanoid" id="A0A132B997"/>
<dbReference type="FunFam" id="3.50.50.60:FF:000156">
    <property type="entry name" value="Salicylate hydroxylase, putative"/>
    <property type="match status" value="1"/>
</dbReference>
<evidence type="ECO:0000256" key="1">
    <source>
        <dbReference type="ARBA" id="ARBA00022630"/>
    </source>
</evidence>
<dbReference type="InterPro" id="IPR002938">
    <property type="entry name" value="FAD-bd"/>
</dbReference>
<evidence type="ECO:0000313" key="5">
    <source>
        <dbReference type="EMBL" id="KUJ08978.1"/>
    </source>
</evidence>
<keyword evidence="3" id="KW-0560">Oxidoreductase</keyword>
<evidence type="ECO:0000256" key="2">
    <source>
        <dbReference type="ARBA" id="ARBA00022827"/>
    </source>
</evidence>
<organism evidence="5 6">
    <name type="scientific">Mollisia scopiformis</name>
    <name type="common">Conifer needle endophyte fungus</name>
    <name type="synonym">Phialocephala scopiformis</name>
    <dbReference type="NCBI Taxonomy" id="149040"/>
    <lineage>
        <taxon>Eukaryota</taxon>
        <taxon>Fungi</taxon>
        <taxon>Dikarya</taxon>
        <taxon>Ascomycota</taxon>
        <taxon>Pezizomycotina</taxon>
        <taxon>Leotiomycetes</taxon>
        <taxon>Helotiales</taxon>
        <taxon>Mollisiaceae</taxon>
        <taxon>Mollisia</taxon>
    </lineage>
</organism>
<evidence type="ECO:0000259" key="4">
    <source>
        <dbReference type="Pfam" id="PF01494"/>
    </source>
</evidence>
<feature type="domain" description="FAD-binding" evidence="4">
    <location>
        <begin position="8"/>
        <end position="348"/>
    </location>
</feature>
<dbReference type="Pfam" id="PF01494">
    <property type="entry name" value="FAD_binding_3"/>
    <property type="match status" value="1"/>
</dbReference>
<evidence type="ECO:0000313" key="6">
    <source>
        <dbReference type="Proteomes" id="UP000070700"/>
    </source>
</evidence>
<dbReference type="Proteomes" id="UP000070700">
    <property type="component" value="Unassembled WGS sequence"/>
</dbReference>
<dbReference type="AlphaFoldDB" id="A0A132B997"/>
<dbReference type="PANTHER" id="PTHR46720">
    <property type="entry name" value="HYDROXYLASE, PUTATIVE (AFU_ORTHOLOGUE AFUA_3G01460)-RELATED"/>
    <property type="match status" value="1"/>
</dbReference>